<feature type="transmembrane region" description="Helical" evidence="7">
    <location>
        <begin position="83"/>
        <end position="102"/>
    </location>
</feature>
<dbReference type="InterPro" id="IPR011701">
    <property type="entry name" value="MFS"/>
</dbReference>
<dbReference type="SUPFAM" id="SSF103473">
    <property type="entry name" value="MFS general substrate transporter"/>
    <property type="match status" value="1"/>
</dbReference>
<keyword evidence="4 7" id="KW-0812">Transmembrane</keyword>
<evidence type="ECO:0000313" key="8">
    <source>
        <dbReference type="EMBL" id="KXV10198.1"/>
    </source>
</evidence>
<dbReference type="Pfam" id="PF07690">
    <property type="entry name" value="MFS_1"/>
    <property type="match status" value="1"/>
</dbReference>
<feature type="transmembrane region" description="Helical" evidence="7">
    <location>
        <begin position="382"/>
        <end position="399"/>
    </location>
</feature>
<name>A0AB34XPE4_GLUOY</name>
<organism evidence="8 9">
    <name type="scientific">Gluconobacter oxydans</name>
    <name type="common">Gluconobacter suboxydans</name>
    <dbReference type="NCBI Taxonomy" id="442"/>
    <lineage>
        <taxon>Bacteria</taxon>
        <taxon>Pseudomonadati</taxon>
        <taxon>Pseudomonadota</taxon>
        <taxon>Alphaproteobacteria</taxon>
        <taxon>Acetobacterales</taxon>
        <taxon>Acetobacteraceae</taxon>
        <taxon>Gluconobacter</taxon>
    </lineage>
</organism>
<feature type="transmembrane region" description="Helical" evidence="7">
    <location>
        <begin position="46"/>
        <end position="63"/>
    </location>
</feature>
<evidence type="ECO:0000256" key="2">
    <source>
        <dbReference type="ARBA" id="ARBA00008335"/>
    </source>
</evidence>
<reference evidence="8 9" key="1">
    <citation type="submission" date="2015-06" db="EMBL/GenBank/DDBJ databases">
        <title>Improved classification and identification of acetic acid bacteria using matrix-assisted laser desorption/ionization time-of-flight mass spectrometry; Gluconobacter nephelii and Gluconobacter uchimurae are later heterotypic synonyms of Gluconobacter japonicus and Gluconobacter oxydans, respectively.</title>
        <authorList>
            <person name="Li L."/>
            <person name="Cleenwerck I."/>
            <person name="De Vuyst L."/>
            <person name="Vandamme P."/>
        </authorList>
    </citation>
    <scope>NUCLEOTIDE SEQUENCE [LARGE SCALE GENOMIC DNA]</scope>
    <source>
        <strain evidence="8 9">LMG 1386</strain>
    </source>
</reference>
<sequence length="417" mass="45362">MDTPPPTAPHAVFRRFLAISLMYGSQGIPAGLAFSALSTILRHSGVPLKQIGLTGLLFLPWALKCFWSGWTDNAGKKWGYGRLALWTHAAAIMLCLVLGLIAPDRHFLLSLSGVLLLNTIFATQDILTNACAVSHMKGRNAGLANALQVISFLLGMVVGGAGSLLIYDRLGWAGAMWSIAGELSLLWAALLPLRDCVEPALRHTRQIPSRLADLFRRPDFRWAMLLSVAFKFASSALAMLLQPWLIDRSFSLDFAGTLQMSNIMCGALGGALIGFPAVRIMGSRRAIGLLIWPSTLLLGTLFLLQATGTPSRWLLYVGLGAENMLDGGFYVSVWALLMDWSSDERPGTDYSFLQCGESLTNVFAGLSLVPLASLIGYSQTLLITWITGILMLFFVMSATRKLEGQRHDGRVLSKSPM</sequence>
<keyword evidence="5 7" id="KW-1133">Transmembrane helix</keyword>
<evidence type="ECO:0000256" key="3">
    <source>
        <dbReference type="ARBA" id="ARBA00022448"/>
    </source>
</evidence>
<dbReference type="AlphaFoldDB" id="A0AB34XPE4"/>
<dbReference type="PANTHER" id="PTHR12778">
    <property type="entry name" value="SOLUTE CARRIER FAMILY 33 ACETYL-COA TRANSPORTER -RELATED"/>
    <property type="match status" value="1"/>
</dbReference>
<comment type="caution">
    <text evidence="8">The sequence shown here is derived from an EMBL/GenBank/DDBJ whole genome shotgun (WGS) entry which is preliminary data.</text>
</comment>
<evidence type="ECO:0000256" key="6">
    <source>
        <dbReference type="ARBA" id="ARBA00023136"/>
    </source>
</evidence>
<dbReference type="InterPro" id="IPR036259">
    <property type="entry name" value="MFS_trans_sf"/>
</dbReference>
<dbReference type="PANTHER" id="PTHR12778:SF10">
    <property type="entry name" value="MAJOR FACILITATOR SUPERFAMILY DOMAIN-CONTAINING PROTEIN 3"/>
    <property type="match status" value="1"/>
</dbReference>
<evidence type="ECO:0000256" key="1">
    <source>
        <dbReference type="ARBA" id="ARBA00004141"/>
    </source>
</evidence>
<keyword evidence="3" id="KW-0813">Transport</keyword>
<accession>A0AB34XPE4</accession>
<dbReference type="GO" id="GO:0016020">
    <property type="term" value="C:membrane"/>
    <property type="evidence" value="ECO:0007669"/>
    <property type="project" value="UniProtKB-SubCell"/>
</dbReference>
<dbReference type="InterPro" id="IPR004752">
    <property type="entry name" value="AmpG_permease/AT-1"/>
</dbReference>
<evidence type="ECO:0000256" key="7">
    <source>
        <dbReference type="SAM" id="Phobius"/>
    </source>
</evidence>
<evidence type="ECO:0000313" key="9">
    <source>
        <dbReference type="Proteomes" id="UP000075394"/>
    </source>
</evidence>
<dbReference type="EMBL" id="LHZD01000011">
    <property type="protein sequence ID" value="KXV10198.1"/>
    <property type="molecule type" value="Genomic_DNA"/>
</dbReference>
<feature type="transmembrane region" description="Helical" evidence="7">
    <location>
        <begin position="220"/>
        <end position="242"/>
    </location>
</feature>
<dbReference type="GeneID" id="56904771"/>
<comment type="similarity">
    <text evidence="2">Belongs to the major facilitator superfamily.</text>
</comment>
<protein>
    <submittedName>
        <fullName evidence="8">Permease</fullName>
    </submittedName>
</protein>
<evidence type="ECO:0000256" key="5">
    <source>
        <dbReference type="ARBA" id="ARBA00022989"/>
    </source>
</evidence>
<dbReference type="Proteomes" id="UP000075394">
    <property type="component" value="Unassembled WGS sequence"/>
</dbReference>
<feature type="transmembrane region" description="Helical" evidence="7">
    <location>
        <begin position="287"/>
        <end position="307"/>
    </location>
</feature>
<proteinExistence type="inferred from homology"/>
<dbReference type="GO" id="GO:0022857">
    <property type="term" value="F:transmembrane transporter activity"/>
    <property type="evidence" value="ECO:0007669"/>
    <property type="project" value="InterPro"/>
</dbReference>
<feature type="transmembrane region" description="Helical" evidence="7">
    <location>
        <begin position="254"/>
        <end position="275"/>
    </location>
</feature>
<comment type="subcellular location">
    <subcellularLocation>
        <location evidence="1">Membrane</location>
        <topology evidence="1">Multi-pass membrane protein</topology>
    </subcellularLocation>
</comment>
<evidence type="ECO:0000256" key="4">
    <source>
        <dbReference type="ARBA" id="ARBA00022692"/>
    </source>
</evidence>
<feature type="transmembrane region" description="Helical" evidence="7">
    <location>
        <begin position="146"/>
        <end position="166"/>
    </location>
</feature>
<dbReference type="Gene3D" id="1.20.1250.20">
    <property type="entry name" value="MFS general substrate transporter like domains"/>
    <property type="match status" value="1"/>
</dbReference>
<feature type="transmembrane region" description="Helical" evidence="7">
    <location>
        <begin position="12"/>
        <end position="34"/>
    </location>
</feature>
<dbReference type="RefSeq" id="WP_052327428.1">
    <property type="nucleotide sequence ID" value="NZ_LHZD01000011.1"/>
</dbReference>
<gene>
    <name evidence="8" type="ORF">AD931_01560</name>
</gene>
<keyword evidence="6 7" id="KW-0472">Membrane</keyword>